<dbReference type="InterPro" id="IPR058240">
    <property type="entry name" value="rSAM_sf"/>
</dbReference>
<comment type="catalytic activity">
    <reaction evidence="11">
        <text>siroheme + 2 H(+) = 12,18-didecarboxysiroheme + 2 CO2</text>
        <dbReference type="Rhea" id="RHEA:19093"/>
        <dbReference type="ChEBI" id="CHEBI:15378"/>
        <dbReference type="ChEBI" id="CHEBI:16526"/>
        <dbReference type="ChEBI" id="CHEBI:60052"/>
        <dbReference type="ChEBI" id="CHEBI:140497"/>
        <dbReference type="EC" id="4.1.1.111"/>
    </reaction>
</comment>
<dbReference type="Pfam" id="PF00590">
    <property type="entry name" value="TP_methylase"/>
    <property type="match status" value="1"/>
</dbReference>
<evidence type="ECO:0000313" key="13">
    <source>
        <dbReference type="Proteomes" id="UP000095287"/>
    </source>
</evidence>
<keyword evidence="2" id="KW-0808">Transferase</keyword>
<dbReference type="GO" id="GO:0008168">
    <property type="term" value="F:methyltransferase activity"/>
    <property type="evidence" value="ECO:0007669"/>
    <property type="project" value="UniProtKB-KW"/>
</dbReference>
<keyword evidence="3" id="KW-0949">S-adenosyl-L-methionine</keyword>
<dbReference type="Pfam" id="PF04055">
    <property type="entry name" value="Radical_SAM"/>
    <property type="match status" value="1"/>
</dbReference>
<keyword evidence="13" id="KW-1185">Reference proteome</keyword>
<dbReference type="CDD" id="cd20778">
    <property type="entry name" value="8prop_hemeD1_NirF"/>
    <property type="match status" value="1"/>
</dbReference>
<reference evidence="14" key="1">
    <citation type="submission" date="2016-11" db="UniProtKB">
        <authorList>
            <consortium name="WormBaseParasite"/>
        </authorList>
    </citation>
    <scope>IDENTIFICATION</scope>
</reference>
<dbReference type="GO" id="GO:0006779">
    <property type="term" value="P:porphyrin-containing compound biosynthetic process"/>
    <property type="evidence" value="ECO:0007669"/>
    <property type="project" value="UniProtKB-KW"/>
</dbReference>
<dbReference type="Gene3D" id="1.10.10.10">
    <property type="entry name" value="Winged helix-like DNA-binding domain superfamily/Winged helix DNA-binding domain"/>
    <property type="match status" value="1"/>
</dbReference>
<keyword evidence="7" id="KW-0456">Lyase</keyword>
<dbReference type="InterPro" id="IPR050684">
    <property type="entry name" value="HTH-Siroheme_Decarb"/>
</dbReference>
<dbReference type="SUPFAM" id="SSF102114">
    <property type="entry name" value="Radical SAM enzymes"/>
    <property type="match status" value="1"/>
</dbReference>
<keyword evidence="1" id="KW-0489">Methyltransferase</keyword>
<dbReference type="GO" id="GO:0016829">
    <property type="term" value="F:lyase activity"/>
    <property type="evidence" value="ECO:0007669"/>
    <property type="project" value="UniProtKB-KW"/>
</dbReference>
<dbReference type="InterPro" id="IPR011048">
    <property type="entry name" value="Haem_d1_sf"/>
</dbReference>
<dbReference type="GO" id="GO:0046872">
    <property type="term" value="F:metal ion binding"/>
    <property type="evidence" value="ECO:0007669"/>
    <property type="project" value="UniProtKB-KW"/>
</dbReference>
<dbReference type="InterPro" id="IPR015943">
    <property type="entry name" value="WD40/YVTN_repeat-like_dom_sf"/>
</dbReference>
<protein>
    <submittedName>
        <fullName evidence="14">Siroheme decarboxylase</fullName>
    </submittedName>
</protein>
<dbReference type="InterPro" id="IPR019885">
    <property type="entry name" value="Tscrpt_reg_HTH_AsnC-type_CS"/>
</dbReference>
<dbReference type="Gene3D" id="1.10.10.2890">
    <property type="match status" value="1"/>
</dbReference>
<evidence type="ECO:0000313" key="14">
    <source>
        <dbReference type="WBParaSite" id="L893_g10481.t1"/>
    </source>
</evidence>
<comment type="similarity">
    <text evidence="10">Belongs to the Ahb/Nir family.</text>
</comment>
<dbReference type="InterPro" id="IPR013785">
    <property type="entry name" value="Aldolase_TIM"/>
</dbReference>
<keyword evidence="6" id="KW-0411">Iron-sulfur</keyword>
<dbReference type="InterPro" id="IPR014777">
    <property type="entry name" value="4pyrrole_Mease_sub1"/>
</dbReference>
<accession>A0A1I7XXG9</accession>
<dbReference type="InterPro" id="IPR019888">
    <property type="entry name" value="Tscrpt_reg_AsnC-like"/>
</dbReference>
<dbReference type="InterPro" id="IPR007197">
    <property type="entry name" value="rSAM"/>
</dbReference>
<evidence type="ECO:0000256" key="7">
    <source>
        <dbReference type="ARBA" id="ARBA00023239"/>
    </source>
</evidence>
<proteinExistence type="inferred from homology"/>
<dbReference type="PANTHER" id="PTHR43413:SF1">
    <property type="entry name" value="SIROHEME DECARBOXYLASE NIRL SUBUNIT"/>
    <property type="match status" value="1"/>
</dbReference>
<evidence type="ECO:0000256" key="8">
    <source>
        <dbReference type="ARBA" id="ARBA00023244"/>
    </source>
</evidence>
<dbReference type="InterPro" id="IPR035996">
    <property type="entry name" value="4pyrrol_Methylase_sf"/>
</dbReference>
<dbReference type="InterPro" id="IPR000878">
    <property type="entry name" value="4pyrrol_Mease"/>
</dbReference>
<evidence type="ECO:0000256" key="5">
    <source>
        <dbReference type="ARBA" id="ARBA00023004"/>
    </source>
</evidence>
<dbReference type="PROSITE" id="PS00519">
    <property type="entry name" value="HTH_ASNC_1"/>
    <property type="match status" value="1"/>
</dbReference>
<dbReference type="Pfam" id="PF22451">
    <property type="entry name" value="NirdL-like_HTH"/>
    <property type="match status" value="3"/>
</dbReference>
<dbReference type="Pfam" id="PF17805">
    <property type="entry name" value="AsnC_trans_reg2"/>
    <property type="match status" value="3"/>
</dbReference>
<dbReference type="FunFam" id="3.40.1010.10:FF:000001">
    <property type="entry name" value="Siroheme synthase"/>
    <property type="match status" value="1"/>
</dbReference>
<dbReference type="Gene3D" id="3.30.70.3460">
    <property type="match status" value="3"/>
</dbReference>
<keyword evidence="5" id="KW-0408">Iron</keyword>
<sequence>MHGKVYLVGAGPGDPELLTLRALYLLQHADAVVYDRLVSRAIMSCINPEATLHDVGKVAACKPSMQDDINDILLSLSRTHQHIVRLKGGDPFIFGRGGEEQLYLQQHGVQPYCPGLDSTWTQPIYAYRLGTRCHAEKPALGLGYLADTATACTDIQSSRLADHRTGCATAPGLPTAHIRYARCPRLRTLLGRDVRGLHLPSKLSGWQALVKIWLTVLLSLLWPQQATSHEAVVNLERQASLQTLLHQECGSCHGLLLKGGLGDLSHAHITYSRDGRYGYVFGRDGGLSKVDLLEQVLVRRIIQSGNAIGGAISQDGKLIVVQNYEPGGIKVFDADTLDLITGRQPYDAMVTPDGRYYIAGLFGEDALAMLDLWNPENGVQRILQGYGRGETALPVYKMPHLRGWSLAGQALFLPAIGRHEVLVASTLDWQEKTRIPVHGQPVFVMAQPDGRQVWVNFAFPDNDKVQVIDVATLKVVQTLDAGKAVLHMEFTPRGEAVWISARDDNKVSVTPVECFLRIGVVALVSDLSPSAFQLLNAWQHGFPLESRPFRKLGLLLGLSEQAVMDYLQRWQAQGIISRIGPVLNPACMSSTLVGMHVPPKDLDKVADWISALPAVNHNYEREHAINLWFVLTCASEQERQATLDLIAEHTGLLPMSLPMIRAYHIDLGFSLAAHPKITSPLSPGTGLPALGSAERKLLECSLPGLAIQAEPFKPWAEHAQMSEKQVLQHLRSFLEQGLFRRFGLVLRHRKLGYSANAMCVWTVDKHHIDTVGEELAKQDGITLCYQRQPYPPHWKHNLFCMIHGKDHRLIMTDTHPPPLHAPAELDDIDRRILNRLQDGFPICSRPFAQLAPDFALSESDLIARVQHLRQSGILTRFGPLFQIEALGGAYCLVAMAVPEKRWDSTVKAVNRHPEVAHNYRRAHALNMWFVLATATPQDIDSCLASIEAETGLPLNPAYTALIHASQQGLAIEPQPYLKLAQELGVSEAYVMKQLQTMLEQGLIRRIAAVPNHYALGYIANGMCVWNITDDSLEAVGTWLGTQAGVSHCYRRPRRLPEWPYNLHCYSASTNKVFPGELSYEQACTVMDDLHQFGVRALILSGGEPLLRPDIYDLGQRAKALGMYVGLSSNGTLITEQNIDQIADCGFDYVGISLDGLQARHDRIRGEKGAYAASLHGLRLCREKQLK</sequence>
<dbReference type="PANTHER" id="PTHR43413">
    <property type="entry name" value="TRANSCRIPTIONAL REGULATOR, ASNC FAMILY"/>
    <property type="match status" value="1"/>
</dbReference>
<dbReference type="PROSITE" id="PS00839">
    <property type="entry name" value="SUMT_1"/>
    <property type="match status" value="1"/>
</dbReference>
<keyword evidence="8" id="KW-0627">Porphyrin biosynthesis</keyword>
<keyword evidence="4" id="KW-0479">Metal-binding</keyword>
<dbReference type="PROSITE" id="PS51918">
    <property type="entry name" value="RADICAL_SAM"/>
    <property type="match status" value="1"/>
</dbReference>
<dbReference type="InterPro" id="IPR036388">
    <property type="entry name" value="WH-like_DNA-bd_sf"/>
</dbReference>
<dbReference type="Gene3D" id="2.130.10.10">
    <property type="entry name" value="YVTN repeat-like/Quinoprotein amine dehydrogenase"/>
    <property type="match status" value="1"/>
</dbReference>
<organism evidence="13 14">
    <name type="scientific">Steinernema glaseri</name>
    <dbReference type="NCBI Taxonomy" id="37863"/>
    <lineage>
        <taxon>Eukaryota</taxon>
        <taxon>Metazoa</taxon>
        <taxon>Ecdysozoa</taxon>
        <taxon>Nematoda</taxon>
        <taxon>Chromadorea</taxon>
        <taxon>Rhabditida</taxon>
        <taxon>Tylenchina</taxon>
        <taxon>Panagrolaimomorpha</taxon>
        <taxon>Strongyloidoidea</taxon>
        <taxon>Steinernematidae</taxon>
        <taxon>Steinernema</taxon>
    </lineage>
</organism>
<dbReference type="Pfam" id="PF02239">
    <property type="entry name" value="Cytochrom_D1"/>
    <property type="match status" value="2"/>
</dbReference>
<dbReference type="InterPro" id="IPR003143">
    <property type="entry name" value="Cyt_cd1_C_sf"/>
</dbReference>
<dbReference type="CDD" id="cd01335">
    <property type="entry name" value="Radical_SAM"/>
    <property type="match status" value="1"/>
</dbReference>
<evidence type="ECO:0000256" key="4">
    <source>
        <dbReference type="ARBA" id="ARBA00022723"/>
    </source>
</evidence>
<dbReference type="InterPro" id="IPR003043">
    <property type="entry name" value="Uropor_MeTrfase_CS"/>
</dbReference>
<evidence type="ECO:0000256" key="3">
    <source>
        <dbReference type="ARBA" id="ARBA00022691"/>
    </source>
</evidence>
<dbReference type="Gene3D" id="2.140.10.20">
    <property type="entry name" value="C-terminal (heme d1) domain of cytochrome cd1-nitrite reductase"/>
    <property type="match status" value="1"/>
</dbReference>
<evidence type="ECO:0000256" key="9">
    <source>
        <dbReference type="ARBA" id="ARBA00023444"/>
    </source>
</evidence>
<comment type="pathway">
    <text evidence="9">Porphyrin-containing compound metabolism.</text>
</comment>
<dbReference type="Proteomes" id="UP000095287">
    <property type="component" value="Unplaced"/>
</dbReference>
<dbReference type="AlphaFoldDB" id="A0A1I7XXG9"/>
<evidence type="ECO:0000259" key="12">
    <source>
        <dbReference type="PROSITE" id="PS51918"/>
    </source>
</evidence>
<dbReference type="InterPro" id="IPR053953">
    <property type="entry name" value="NirdL-like_HTH"/>
</dbReference>
<dbReference type="InterPro" id="IPR040523">
    <property type="entry name" value="AsnC_trans_reg2"/>
</dbReference>
<dbReference type="SUPFAM" id="SSF46785">
    <property type="entry name" value="Winged helix' DNA-binding domain"/>
    <property type="match status" value="1"/>
</dbReference>
<evidence type="ECO:0000256" key="1">
    <source>
        <dbReference type="ARBA" id="ARBA00022603"/>
    </source>
</evidence>
<evidence type="ECO:0000256" key="6">
    <source>
        <dbReference type="ARBA" id="ARBA00023014"/>
    </source>
</evidence>
<dbReference type="InterPro" id="IPR036390">
    <property type="entry name" value="WH_DNA-bd_sf"/>
</dbReference>
<dbReference type="WBParaSite" id="L893_g10481.t1">
    <property type="protein sequence ID" value="L893_g10481.t1"/>
    <property type="gene ID" value="L893_g10481"/>
</dbReference>
<dbReference type="SUPFAM" id="SSF53790">
    <property type="entry name" value="Tetrapyrrole methylase"/>
    <property type="match status" value="1"/>
</dbReference>
<dbReference type="Gene3D" id="3.40.1010.10">
    <property type="entry name" value="Cobalt-precorrin-4 Transmethylase, Domain 1"/>
    <property type="match status" value="1"/>
</dbReference>
<evidence type="ECO:0000256" key="11">
    <source>
        <dbReference type="ARBA" id="ARBA00048470"/>
    </source>
</evidence>
<dbReference type="SUPFAM" id="SSF51004">
    <property type="entry name" value="C-terminal (heme d1) domain of cytochrome cd1-nitrite reductase"/>
    <property type="match status" value="1"/>
</dbReference>
<dbReference type="GO" id="GO:0051536">
    <property type="term" value="F:iron-sulfur cluster binding"/>
    <property type="evidence" value="ECO:0007669"/>
    <property type="project" value="UniProtKB-KW"/>
</dbReference>
<dbReference type="Gene3D" id="3.20.20.70">
    <property type="entry name" value="Aldolase class I"/>
    <property type="match status" value="1"/>
</dbReference>
<feature type="domain" description="Radical SAM core" evidence="12">
    <location>
        <begin position="1031"/>
        <end position="1186"/>
    </location>
</feature>
<dbReference type="SMART" id="SM00344">
    <property type="entry name" value="HTH_ASNC"/>
    <property type="match status" value="1"/>
</dbReference>
<evidence type="ECO:0000256" key="2">
    <source>
        <dbReference type="ARBA" id="ARBA00022679"/>
    </source>
</evidence>
<dbReference type="GO" id="GO:0032259">
    <property type="term" value="P:methylation"/>
    <property type="evidence" value="ECO:0007669"/>
    <property type="project" value="UniProtKB-KW"/>
</dbReference>
<evidence type="ECO:0000256" key="10">
    <source>
        <dbReference type="ARBA" id="ARBA00023457"/>
    </source>
</evidence>
<name>A0A1I7XXG9_9BILA</name>